<evidence type="ECO:0000313" key="4">
    <source>
        <dbReference type="Proteomes" id="UP001360953"/>
    </source>
</evidence>
<dbReference type="PANTHER" id="PTHR24189:SF50">
    <property type="entry name" value="ANKYRIN REPEAT AND SOCS BOX PROTEIN 2"/>
    <property type="match status" value="1"/>
</dbReference>
<dbReference type="Pfam" id="PF00023">
    <property type="entry name" value="Ank"/>
    <property type="match status" value="1"/>
</dbReference>
<accession>A0ABR1LAS2</accession>
<sequence>MFTAICPPIFWATKHGHLKMVNLLLQSGARTERPHCLHGSPGKGSRHELYNQSISALPTVLQLALAQKDDSMAKTLLLHGADPEPAQINGSTGPFRHLHQKKILRIRLGNHRGDVYSSKLLSLLRKAQRWDRPLKVASFCEFLGAHVQPEGIRLRLDHGKPGTLSFLQAAAWKWDVPMMKKSLEKRGNINCVNSEGLTPLHMLFLNPWRFHSNSHSFKELQKALTFMVDNGAKFNSLKTPAPLILVIADAISHMEPQDGMELFDFLVNQGLTCDDPRALEKAVAHRCYWLLSALLEIRINNPHLQHPALIKAVTNADRSAVEILLQCKRSASLPCTMEALKKACLMVHNHAMIRLLIDLGVPTEKPNIKQDCMFLPPCGDYLWPHEGRVALTAVLAAKAGSSASTNLALSTDQRGWEQN</sequence>
<gene>
    <name evidence="3" type="ORF">J3D65DRAFT_103202</name>
</gene>
<dbReference type="SMART" id="SM00248">
    <property type="entry name" value="ANK"/>
    <property type="match status" value="5"/>
</dbReference>
<evidence type="ECO:0000256" key="2">
    <source>
        <dbReference type="ARBA" id="ARBA00023043"/>
    </source>
</evidence>
<keyword evidence="4" id="KW-1185">Reference proteome</keyword>
<protein>
    <recommendedName>
        <fullName evidence="5">Ankyrin repeat protein</fullName>
    </recommendedName>
</protein>
<dbReference type="GeneID" id="92026551"/>
<dbReference type="Gene3D" id="1.25.40.20">
    <property type="entry name" value="Ankyrin repeat-containing domain"/>
    <property type="match status" value="2"/>
</dbReference>
<dbReference type="RefSeq" id="XP_066652010.1">
    <property type="nucleotide sequence ID" value="XM_066793645.1"/>
</dbReference>
<reference evidence="3 4" key="1">
    <citation type="submission" date="2024-04" db="EMBL/GenBank/DDBJ databases">
        <title>Phyllosticta paracitricarpa is synonymous to the EU quarantine fungus P. citricarpa based on phylogenomic analyses.</title>
        <authorList>
            <consortium name="Lawrence Berkeley National Laboratory"/>
            <person name="Van ingen-buijs V.A."/>
            <person name="Van westerhoven A.C."/>
            <person name="Haridas S."/>
            <person name="Skiadas P."/>
            <person name="Martin F."/>
            <person name="Groenewald J.Z."/>
            <person name="Crous P.W."/>
            <person name="Seidl M.F."/>
        </authorList>
    </citation>
    <scope>NUCLEOTIDE SEQUENCE [LARGE SCALE GENOMIC DNA]</scope>
    <source>
        <strain evidence="3 4">CPC 17464</strain>
    </source>
</reference>
<evidence type="ECO:0008006" key="5">
    <source>
        <dbReference type="Google" id="ProtNLM"/>
    </source>
</evidence>
<evidence type="ECO:0000313" key="3">
    <source>
        <dbReference type="EMBL" id="KAK7532342.1"/>
    </source>
</evidence>
<dbReference type="Proteomes" id="UP001360953">
    <property type="component" value="Unassembled WGS sequence"/>
</dbReference>
<dbReference type="InterPro" id="IPR036770">
    <property type="entry name" value="Ankyrin_rpt-contain_sf"/>
</dbReference>
<comment type="caution">
    <text evidence="3">The sequence shown here is derived from an EMBL/GenBank/DDBJ whole genome shotgun (WGS) entry which is preliminary data.</text>
</comment>
<proteinExistence type="predicted"/>
<dbReference type="PANTHER" id="PTHR24189">
    <property type="entry name" value="MYOTROPHIN"/>
    <property type="match status" value="1"/>
</dbReference>
<name>A0ABR1LAS2_9PEZI</name>
<dbReference type="InterPro" id="IPR050745">
    <property type="entry name" value="Multifunctional_regulatory"/>
</dbReference>
<dbReference type="InterPro" id="IPR002110">
    <property type="entry name" value="Ankyrin_rpt"/>
</dbReference>
<evidence type="ECO:0000256" key="1">
    <source>
        <dbReference type="ARBA" id="ARBA00022737"/>
    </source>
</evidence>
<keyword evidence="2" id="KW-0040">ANK repeat</keyword>
<organism evidence="3 4">
    <name type="scientific">Phyllosticta citribraziliensis</name>
    <dbReference type="NCBI Taxonomy" id="989973"/>
    <lineage>
        <taxon>Eukaryota</taxon>
        <taxon>Fungi</taxon>
        <taxon>Dikarya</taxon>
        <taxon>Ascomycota</taxon>
        <taxon>Pezizomycotina</taxon>
        <taxon>Dothideomycetes</taxon>
        <taxon>Dothideomycetes incertae sedis</taxon>
        <taxon>Botryosphaeriales</taxon>
        <taxon>Phyllostictaceae</taxon>
        <taxon>Phyllosticta</taxon>
    </lineage>
</organism>
<dbReference type="SUPFAM" id="SSF48403">
    <property type="entry name" value="Ankyrin repeat"/>
    <property type="match status" value="1"/>
</dbReference>
<keyword evidence="1" id="KW-0677">Repeat</keyword>
<dbReference type="EMBL" id="JBBPEH010000011">
    <property type="protein sequence ID" value="KAK7532342.1"/>
    <property type="molecule type" value="Genomic_DNA"/>
</dbReference>